<reference evidence="3 4" key="1">
    <citation type="submission" date="2021-04" db="EMBL/GenBank/DDBJ databases">
        <authorList>
            <person name="Ivanova A."/>
        </authorList>
    </citation>
    <scope>NUCLEOTIDE SEQUENCE [LARGE SCALE GENOMIC DNA]</scope>
    <source>
        <strain evidence="3 4">G18</strain>
    </source>
</reference>
<evidence type="ECO:0000313" key="4">
    <source>
        <dbReference type="Proteomes" id="UP000676565"/>
    </source>
</evidence>
<name>A0ABS5BLB0_9BACT</name>
<evidence type="ECO:0000256" key="2">
    <source>
        <dbReference type="SAM" id="Phobius"/>
    </source>
</evidence>
<sequence>MKNACPKCGTAYNVNASVIGRKFTCKNCGTPVVVTEEGLDYQNAAPKAPPPPAPVAPASSVGGAFDFDAGGEEELRPSRAAKAPKPPKGRSRDDDEEDARDVKKKRKYEDDAEDDIPARKPKRTGNEKNMVKDFLFFKEFIAPAFVKVIFILAALIIIGSGLIAVLYGLISGKVEIILAGLGYLVIGVPFYLLLARIYCELILLGFAIYDRMGEVKALLEKNNPPAPPAPPAPPVP</sequence>
<gene>
    <name evidence="3" type="ORF">J8F10_03995</name>
</gene>
<evidence type="ECO:0000313" key="3">
    <source>
        <dbReference type="EMBL" id="MBP3954450.1"/>
    </source>
</evidence>
<dbReference type="EMBL" id="JAGKQQ010000001">
    <property type="protein sequence ID" value="MBP3954450.1"/>
    <property type="molecule type" value="Genomic_DNA"/>
</dbReference>
<feature type="transmembrane region" description="Helical" evidence="2">
    <location>
        <begin position="144"/>
        <end position="170"/>
    </location>
</feature>
<dbReference type="InterPro" id="IPR025557">
    <property type="entry name" value="DUF4282"/>
</dbReference>
<dbReference type="Pfam" id="PF14110">
    <property type="entry name" value="DUF4282"/>
    <property type="match status" value="1"/>
</dbReference>
<evidence type="ECO:0000256" key="1">
    <source>
        <dbReference type="SAM" id="MobiDB-lite"/>
    </source>
</evidence>
<keyword evidence="2" id="KW-0472">Membrane</keyword>
<protein>
    <submittedName>
        <fullName evidence="3">DUF4282 domain-containing protein</fullName>
    </submittedName>
</protein>
<organism evidence="3 4">
    <name type="scientific">Gemmata palustris</name>
    <dbReference type="NCBI Taxonomy" id="2822762"/>
    <lineage>
        <taxon>Bacteria</taxon>
        <taxon>Pseudomonadati</taxon>
        <taxon>Planctomycetota</taxon>
        <taxon>Planctomycetia</taxon>
        <taxon>Gemmatales</taxon>
        <taxon>Gemmataceae</taxon>
        <taxon>Gemmata</taxon>
    </lineage>
</organism>
<dbReference type="RefSeq" id="WP_210652578.1">
    <property type="nucleotide sequence ID" value="NZ_JAGKQQ010000001.1"/>
</dbReference>
<comment type="caution">
    <text evidence="3">The sequence shown here is derived from an EMBL/GenBank/DDBJ whole genome shotgun (WGS) entry which is preliminary data.</text>
</comment>
<dbReference type="Proteomes" id="UP000676565">
    <property type="component" value="Unassembled WGS sequence"/>
</dbReference>
<keyword evidence="4" id="KW-1185">Reference proteome</keyword>
<proteinExistence type="predicted"/>
<keyword evidence="2" id="KW-0812">Transmembrane</keyword>
<feature type="region of interest" description="Disordered" evidence="1">
    <location>
        <begin position="43"/>
        <end position="124"/>
    </location>
</feature>
<accession>A0ABS5BLB0</accession>
<keyword evidence="2" id="KW-1133">Transmembrane helix</keyword>